<keyword evidence="3" id="KW-1185">Reference proteome</keyword>
<dbReference type="InterPro" id="IPR015330">
    <property type="entry name" value="DNA_primase/pol_bifunc_N"/>
</dbReference>
<gene>
    <name evidence="2" type="ORF">J4573_08420</name>
</gene>
<dbReference type="Pfam" id="PF09250">
    <property type="entry name" value="Prim-Pol"/>
    <property type="match status" value="1"/>
</dbReference>
<accession>A0A939PD78</accession>
<evidence type="ECO:0000259" key="1">
    <source>
        <dbReference type="Pfam" id="PF09250"/>
    </source>
</evidence>
<proteinExistence type="predicted"/>
<comment type="caution">
    <text evidence="2">The sequence shown here is derived from an EMBL/GenBank/DDBJ whole genome shotgun (WGS) entry which is preliminary data.</text>
</comment>
<dbReference type="Proteomes" id="UP000669179">
    <property type="component" value="Unassembled WGS sequence"/>
</dbReference>
<name>A0A939PD78_9ACTN</name>
<evidence type="ECO:0000313" key="2">
    <source>
        <dbReference type="EMBL" id="MBO2447109.1"/>
    </source>
</evidence>
<dbReference type="RefSeq" id="WP_208254712.1">
    <property type="nucleotide sequence ID" value="NZ_JAGEOJ010000003.1"/>
</dbReference>
<organism evidence="2 3">
    <name type="scientific">Actinomadura barringtoniae</name>
    <dbReference type="NCBI Taxonomy" id="1427535"/>
    <lineage>
        <taxon>Bacteria</taxon>
        <taxon>Bacillati</taxon>
        <taxon>Actinomycetota</taxon>
        <taxon>Actinomycetes</taxon>
        <taxon>Streptosporangiales</taxon>
        <taxon>Thermomonosporaceae</taxon>
        <taxon>Actinomadura</taxon>
    </lineage>
</organism>
<reference evidence="2" key="1">
    <citation type="submission" date="2021-03" db="EMBL/GenBank/DDBJ databases">
        <authorList>
            <person name="Kanchanasin P."/>
            <person name="Saeng-In P."/>
            <person name="Phongsopitanun W."/>
            <person name="Yuki M."/>
            <person name="Kudo T."/>
            <person name="Ohkuma M."/>
            <person name="Tanasupawat S."/>
        </authorList>
    </citation>
    <scope>NUCLEOTIDE SEQUENCE</scope>
    <source>
        <strain evidence="2">GKU 128</strain>
    </source>
</reference>
<feature type="domain" description="DNA primase/polymerase bifunctional N-terminal" evidence="1">
    <location>
        <begin position="39"/>
        <end position="196"/>
    </location>
</feature>
<protein>
    <submittedName>
        <fullName evidence="2">Bifunctional DNA primase/polymerase</fullName>
    </submittedName>
</protein>
<dbReference type="AlphaFoldDB" id="A0A939PD78"/>
<dbReference type="EMBL" id="JAGEOJ010000003">
    <property type="protein sequence ID" value="MBO2447109.1"/>
    <property type="molecule type" value="Genomic_DNA"/>
</dbReference>
<evidence type="ECO:0000313" key="3">
    <source>
        <dbReference type="Proteomes" id="UP000669179"/>
    </source>
</evidence>
<sequence>MDGNALEIEDAFWQPAQRRPGSHLTNARVELATPVGRAAAEYVSRWGWPVMVGARLPARGDRCGLGACSDVLELTTDLERVREWWTRWPHAGIVTPAGEAFDMVTLPVKAGHRVLERLTSGGAWLGAVMSDDDTVTLLVATGQAQQWTSVANLLGTGFAHIGTGQLVVLPPGSPQGDSTVRWVVPPTDANVPHLPEFEDLSELIMTVALRKRDRWRRSCR</sequence>